<evidence type="ECO:0000313" key="3">
    <source>
        <dbReference type="EMBL" id="AGL28028.1"/>
    </source>
</evidence>
<dbReference type="AlphaFoldDB" id="R4MGJ4"/>
<dbReference type="InterPro" id="IPR013332">
    <property type="entry name" value="KPR_N"/>
</dbReference>
<dbReference type="EMBL" id="CP005386">
    <property type="protein sequence ID" value="AGL28028.1"/>
    <property type="molecule type" value="Genomic_DNA"/>
</dbReference>
<feature type="domain" description="Ketopantoate reductase N-terminal" evidence="2">
    <location>
        <begin position="57"/>
        <end position="113"/>
    </location>
</feature>
<accession>R4MGJ4</accession>
<keyword evidence="3" id="KW-0560">Oxidoreductase</keyword>
<proteinExistence type="predicted"/>
<dbReference type="GO" id="GO:0008677">
    <property type="term" value="F:2-dehydropantoate 2-reductase activity"/>
    <property type="evidence" value="ECO:0007669"/>
    <property type="project" value="UniProtKB-EC"/>
</dbReference>
<dbReference type="KEGG" id="mtuc:J113_17965"/>
<evidence type="ECO:0000259" key="2">
    <source>
        <dbReference type="Pfam" id="PF02558"/>
    </source>
</evidence>
<feature type="region of interest" description="Disordered" evidence="1">
    <location>
        <begin position="1"/>
        <end position="53"/>
    </location>
</feature>
<feature type="compositionally biased region" description="Basic residues" evidence="1">
    <location>
        <begin position="13"/>
        <end position="22"/>
    </location>
</feature>
<dbReference type="EC" id="1.1.1.169" evidence="3"/>
<evidence type="ECO:0000313" key="4">
    <source>
        <dbReference type="Proteomes" id="UP000013548"/>
    </source>
</evidence>
<reference evidence="3 4" key="1">
    <citation type="journal article" date="2013" name="Genome Announc.">
        <title>Whole-Genome Sequences of Four Clinical Isolates of Mycobacterium tuberculosis from Tamil Nadu, South India.</title>
        <authorList>
            <person name="Narayanan S."/>
            <person name="Deshpande U."/>
        </authorList>
    </citation>
    <scope>NUCLEOTIDE SEQUENCE [LARGE SCALE GENOMIC DNA]</scope>
    <source>
        <strain evidence="3 4">CAS/NITR204</strain>
    </source>
</reference>
<dbReference type="HOGENOM" id="CLU_1193821_0_0_11"/>
<sequence>MRPHSARRDRAPARRRRPHRGARSGAHQSSGGCRPGRCADPGGQGHSERSPQSLAALCDERPWWPCANGVEQVEQVQPHCPSSAVVPAIVWCSAETQPQGWVRLRGEAALVVPTGPAAEQFAGLLRGAKPRWTATPTSPRRPGANYWSTRWRDLWCCPDGGRQCSAATTSRHCRAAMSPNAWRWRALRVPDSMTTSSTKWSASSGRPRRTWAPRCWPTGQPTGHWNGICAMG</sequence>
<dbReference type="BioCyc" id="MTUB1310114:G13A2-2603-MONOMER"/>
<dbReference type="Proteomes" id="UP000013548">
    <property type="component" value="Chromosome"/>
</dbReference>
<dbReference type="Pfam" id="PF02558">
    <property type="entry name" value="ApbA"/>
    <property type="match status" value="1"/>
</dbReference>
<organism evidence="3 4">
    <name type="scientific">Mycobacterium tuberculosis CAS/NITR204</name>
    <dbReference type="NCBI Taxonomy" id="1310114"/>
    <lineage>
        <taxon>Bacteria</taxon>
        <taxon>Bacillati</taxon>
        <taxon>Actinomycetota</taxon>
        <taxon>Actinomycetes</taxon>
        <taxon>Mycobacteriales</taxon>
        <taxon>Mycobacteriaceae</taxon>
        <taxon>Mycobacterium</taxon>
        <taxon>Mycobacterium tuberculosis complex</taxon>
    </lineage>
</organism>
<dbReference type="Gene3D" id="3.40.50.720">
    <property type="entry name" value="NAD(P)-binding Rossmann-like Domain"/>
    <property type="match status" value="1"/>
</dbReference>
<protein>
    <submittedName>
        <fullName evidence="3">2-dehydropantoate 2-reductase</fullName>
        <ecNumber evidence="3">1.1.1.169</ecNumber>
    </submittedName>
</protein>
<evidence type="ECO:0000256" key="1">
    <source>
        <dbReference type="SAM" id="MobiDB-lite"/>
    </source>
</evidence>
<name>R4MGJ4_MYCTX</name>
<feature type="compositionally biased region" description="Basic and acidic residues" evidence="1">
    <location>
        <begin position="1"/>
        <end position="12"/>
    </location>
</feature>
<gene>
    <name evidence="3" type="ORF">J113_17965</name>
</gene>